<dbReference type="GO" id="GO:0004151">
    <property type="term" value="F:dihydroorotase activity"/>
    <property type="evidence" value="ECO:0007669"/>
    <property type="project" value="UniProtKB-EC"/>
</dbReference>
<evidence type="ECO:0000313" key="8">
    <source>
        <dbReference type="Proteomes" id="UP001237448"/>
    </source>
</evidence>
<dbReference type="Proteomes" id="UP001237448">
    <property type="component" value="Unassembled WGS sequence"/>
</dbReference>
<dbReference type="SUPFAM" id="SSF51338">
    <property type="entry name" value="Composite domain of metallo-dependent hydrolases"/>
    <property type="match status" value="1"/>
</dbReference>
<evidence type="ECO:0000313" key="7">
    <source>
        <dbReference type="EMBL" id="MDQ0391684.1"/>
    </source>
</evidence>
<organism evidence="7 8">
    <name type="scientific">Labrys monachus</name>
    <dbReference type="NCBI Taxonomy" id="217067"/>
    <lineage>
        <taxon>Bacteria</taxon>
        <taxon>Pseudomonadati</taxon>
        <taxon>Pseudomonadota</taxon>
        <taxon>Alphaproteobacteria</taxon>
        <taxon>Hyphomicrobiales</taxon>
        <taxon>Xanthobacteraceae</taxon>
        <taxon>Labrys</taxon>
    </lineage>
</organism>
<evidence type="ECO:0000256" key="1">
    <source>
        <dbReference type="ARBA" id="ARBA00001947"/>
    </source>
</evidence>
<evidence type="ECO:0000256" key="3">
    <source>
        <dbReference type="ARBA" id="ARBA00010286"/>
    </source>
</evidence>
<proteinExistence type="inferred from homology"/>
<dbReference type="InterPro" id="IPR050138">
    <property type="entry name" value="DHOase/Allantoinase_Hydrolase"/>
</dbReference>
<evidence type="ECO:0000256" key="5">
    <source>
        <dbReference type="ARBA" id="ARBA00022801"/>
    </source>
</evidence>
<dbReference type="PANTHER" id="PTHR43668">
    <property type="entry name" value="ALLANTOINASE"/>
    <property type="match status" value="1"/>
</dbReference>
<protein>
    <submittedName>
        <fullName evidence="7">Dihydroorotase</fullName>
        <ecNumber evidence="7">3.5.2.3</ecNumber>
    </submittedName>
</protein>
<dbReference type="PROSITE" id="PS00483">
    <property type="entry name" value="DIHYDROOROTASE_2"/>
    <property type="match status" value="1"/>
</dbReference>
<comment type="cofactor">
    <cofactor evidence="1">
        <name>Zn(2+)</name>
        <dbReference type="ChEBI" id="CHEBI:29105"/>
    </cofactor>
</comment>
<dbReference type="InterPro" id="IPR032466">
    <property type="entry name" value="Metal_Hydrolase"/>
</dbReference>
<dbReference type="EC" id="3.5.2.3" evidence="7"/>
<sequence>MPQTFDRIFRHGEIVNQDGRHRSDLGVRAGRIAAIGDLSRADAGEVVDCTGLTILPGIIDSQVHFREPGQTQKEDLETGSLAAVMGGVTAVFEMPNTDPLTTSPEALADKVGRGRGRMHCDFAFWVGGTRENAVDVAELERLPGAAGIKVFMGSSTGSLLVEDDDGVREILKRTRRRAAFHSEDEFRLRERRDLRVPGDASSHPVWRDVETALRSTRRLVAIAEAAGAPIHVLHISTAEEMAFLADHKALATCEATPHHLTLAGPEAYEKLGTLVQMNPPVRDAAHRAALWRGLEQGVVDVLGSDHAPHTLEEKAKPYPASPSGMTGVQTLVPIMLDHVNAGRLTLERFVDLSSHGPNRIFGIAGKGRIAVGYDADLTIVDMKRRQTIRNDWIASRCGWTPYDGLTVTGWPIGTIVRGARVMWEGALDEKARGEPVRFWTA</sequence>
<comment type="caution">
    <text evidence="7">The sequence shown here is derived from an EMBL/GenBank/DDBJ whole genome shotgun (WGS) entry which is preliminary data.</text>
</comment>
<dbReference type="RefSeq" id="WP_307424412.1">
    <property type="nucleotide sequence ID" value="NZ_JAUSVK010000001.1"/>
</dbReference>
<dbReference type="CDD" id="cd01318">
    <property type="entry name" value="DHOase_IIb"/>
    <property type="match status" value="1"/>
</dbReference>
<dbReference type="InterPro" id="IPR006680">
    <property type="entry name" value="Amidohydro-rel"/>
</dbReference>
<dbReference type="EMBL" id="JAUSVK010000001">
    <property type="protein sequence ID" value="MDQ0391684.1"/>
    <property type="molecule type" value="Genomic_DNA"/>
</dbReference>
<dbReference type="NCBIfam" id="NF006559">
    <property type="entry name" value="PRK09060.1"/>
    <property type="match status" value="1"/>
</dbReference>
<evidence type="ECO:0000256" key="2">
    <source>
        <dbReference type="ARBA" id="ARBA00002368"/>
    </source>
</evidence>
<name>A0ABU0FAN6_9HYPH</name>
<evidence type="ECO:0000259" key="6">
    <source>
        <dbReference type="Pfam" id="PF01979"/>
    </source>
</evidence>
<dbReference type="InterPro" id="IPR011059">
    <property type="entry name" value="Metal-dep_hydrolase_composite"/>
</dbReference>
<comment type="similarity">
    <text evidence="3">Belongs to the metallo-dependent hydrolases superfamily. DHOase family. Class I DHOase subfamily.</text>
</comment>
<evidence type="ECO:0000256" key="4">
    <source>
        <dbReference type="ARBA" id="ARBA00022723"/>
    </source>
</evidence>
<dbReference type="SUPFAM" id="SSF51556">
    <property type="entry name" value="Metallo-dependent hydrolases"/>
    <property type="match status" value="1"/>
</dbReference>
<gene>
    <name evidence="7" type="ORF">J3R73_001476</name>
</gene>
<keyword evidence="8" id="KW-1185">Reference proteome</keyword>
<dbReference type="Pfam" id="PF01979">
    <property type="entry name" value="Amidohydro_1"/>
    <property type="match status" value="1"/>
</dbReference>
<dbReference type="PANTHER" id="PTHR43668:SF4">
    <property type="entry name" value="ALLANTOINASE"/>
    <property type="match status" value="1"/>
</dbReference>
<feature type="domain" description="Amidohydrolase-related" evidence="6">
    <location>
        <begin position="53"/>
        <end position="420"/>
    </location>
</feature>
<keyword evidence="4" id="KW-0479">Metal-binding</keyword>
<dbReference type="NCBIfam" id="TIGR00857">
    <property type="entry name" value="pyrC_multi"/>
    <property type="match status" value="1"/>
</dbReference>
<dbReference type="Gene3D" id="3.20.20.140">
    <property type="entry name" value="Metal-dependent hydrolases"/>
    <property type="match status" value="1"/>
</dbReference>
<dbReference type="Gene3D" id="2.30.40.10">
    <property type="entry name" value="Urease, subunit C, domain 1"/>
    <property type="match status" value="1"/>
</dbReference>
<accession>A0ABU0FAN6</accession>
<comment type="function">
    <text evidence="2">Catalyzes the reversible cyclization of carbamoyl aspartate to dihydroorotate.</text>
</comment>
<dbReference type="InterPro" id="IPR002195">
    <property type="entry name" value="Dihydroorotase_CS"/>
</dbReference>
<reference evidence="7 8" key="1">
    <citation type="submission" date="2023-07" db="EMBL/GenBank/DDBJ databases">
        <title>Genomic Encyclopedia of Type Strains, Phase IV (KMG-IV): sequencing the most valuable type-strain genomes for metagenomic binning, comparative biology and taxonomic classification.</title>
        <authorList>
            <person name="Goeker M."/>
        </authorList>
    </citation>
    <scope>NUCLEOTIDE SEQUENCE [LARGE SCALE GENOMIC DNA]</scope>
    <source>
        <strain evidence="7 8">DSM 5896</strain>
    </source>
</reference>
<keyword evidence="5 7" id="KW-0378">Hydrolase</keyword>